<dbReference type="HOGENOM" id="CLU_069765_0_1_9"/>
<dbReference type="InterPro" id="IPR004821">
    <property type="entry name" value="Cyt_trans-like"/>
</dbReference>
<organism evidence="12 13">
    <name type="scientific">Pseudoramibacter alactolyticus ATCC 23263</name>
    <dbReference type="NCBI Taxonomy" id="887929"/>
    <lineage>
        <taxon>Bacteria</taxon>
        <taxon>Bacillati</taxon>
        <taxon>Bacillota</taxon>
        <taxon>Clostridia</taxon>
        <taxon>Eubacteriales</taxon>
        <taxon>Eubacteriaceae</taxon>
        <taxon>Pseudoramibacter</taxon>
    </lineage>
</organism>
<proteinExistence type="inferred from homology"/>
<dbReference type="HAMAP" id="MF_00244">
    <property type="entry name" value="NaMN_adenylyltr"/>
    <property type="match status" value="1"/>
</dbReference>
<evidence type="ECO:0000256" key="1">
    <source>
        <dbReference type="ARBA" id="ARBA00002324"/>
    </source>
</evidence>
<dbReference type="GO" id="GO:0004515">
    <property type="term" value="F:nicotinate-nucleotide adenylyltransferase activity"/>
    <property type="evidence" value="ECO:0007669"/>
    <property type="project" value="UniProtKB-UniRule"/>
</dbReference>
<evidence type="ECO:0000313" key="12">
    <source>
        <dbReference type="EMBL" id="EFV02365.1"/>
    </source>
</evidence>
<evidence type="ECO:0000256" key="10">
    <source>
        <dbReference type="HAMAP-Rule" id="MF_00244"/>
    </source>
</evidence>
<evidence type="ECO:0000256" key="4">
    <source>
        <dbReference type="ARBA" id="ARBA00022679"/>
    </source>
</evidence>
<keyword evidence="6 10" id="KW-0547">Nucleotide-binding</keyword>
<name>E6MF15_9FIRM</name>
<dbReference type="CDD" id="cd02165">
    <property type="entry name" value="NMNAT"/>
    <property type="match status" value="1"/>
</dbReference>
<keyword evidence="5 10" id="KW-0548">Nucleotidyltransferase</keyword>
<keyword evidence="7 10" id="KW-0067">ATP-binding</keyword>
<evidence type="ECO:0000256" key="5">
    <source>
        <dbReference type="ARBA" id="ARBA00022695"/>
    </source>
</evidence>
<keyword evidence="4 10" id="KW-0808">Transferase</keyword>
<evidence type="ECO:0000256" key="8">
    <source>
        <dbReference type="ARBA" id="ARBA00023027"/>
    </source>
</evidence>
<dbReference type="Proteomes" id="UP000004754">
    <property type="component" value="Unassembled WGS sequence"/>
</dbReference>
<accession>E6MF15</accession>
<dbReference type="UniPathway" id="UPA00253">
    <property type="reaction ID" value="UER00332"/>
</dbReference>
<dbReference type="NCBIfam" id="TIGR00125">
    <property type="entry name" value="cyt_tran_rel"/>
    <property type="match status" value="1"/>
</dbReference>
<keyword evidence="13" id="KW-1185">Reference proteome</keyword>
<sequence>MREKTIEKTIMEKIGIMGGSFNPIHLGHLHLAESARVEFHLDKVIFIPAGDNPFKQTNVSVTRQQRFEMVNMAIASNAKFASASIELDRHGKSYTIDTIREIKKMYPRSELYFITGADIMFEITQWRSAEELLQSINFITATRPGYPVSKWRRRVRRLRKKYHANIYGLMSAEMDITSTEIRNRIASGQSIKYLIPEPVEAYIETHHLYQIKEDR</sequence>
<dbReference type="AlphaFoldDB" id="E6MF15"/>
<comment type="caution">
    <text evidence="12">The sequence shown here is derived from an EMBL/GenBank/DDBJ whole genome shotgun (WGS) entry which is preliminary data.</text>
</comment>
<dbReference type="SUPFAM" id="SSF52374">
    <property type="entry name" value="Nucleotidylyl transferase"/>
    <property type="match status" value="1"/>
</dbReference>
<protein>
    <recommendedName>
        <fullName evidence="10">Probable nicotinate-nucleotide adenylyltransferase</fullName>
        <ecNumber evidence="10">2.7.7.18</ecNumber>
    </recommendedName>
    <alternativeName>
        <fullName evidence="10">Deamido-NAD(+) diphosphorylase</fullName>
    </alternativeName>
    <alternativeName>
        <fullName evidence="10">Deamido-NAD(+) pyrophosphorylase</fullName>
    </alternativeName>
    <alternativeName>
        <fullName evidence="10">Nicotinate mononucleotide adenylyltransferase</fullName>
        <shortName evidence="10">NaMN adenylyltransferase</shortName>
    </alternativeName>
</protein>
<dbReference type="GO" id="GO:0009435">
    <property type="term" value="P:NAD+ biosynthetic process"/>
    <property type="evidence" value="ECO:0007669"/>
    <property type="project" value="UniProtKB-UniRule"/>
</dbReference>
<gene>
    <name evidence="10 12" type="primary">nadD</name>
    <name evidence="12" type="ORF">HMP0721_0598</name>
</gene>
<dbReference type="NCBIfam" id="NF000840">
    <property type="entry name" value="PRK00071.1-3"/>
    <property type="match status" value="1"/>
</dbReference>
<dbReference type="PANTHER" id="PTHR39321">
    <property type="entry name" value="NICOTINATE-NUCLEOTIDE ADENYLYLTRANSFERASE-RELATED"/>
    <property type="match status" value="1"/>
</dbReference>
<evidence type="ECO:0000256" key="3">
    <source>
        <dbReference type="ARBA" id="ARBA00022642"/>
    </source>
</evidence>
<evidence type="ECO:0000313" key="13">
    <source>
        <dbReference type="Proteomes" id="UP000004754"/>
    </source>
</evidence>
<dbReference type="EC" id="2.7.7.18" evidence="10"/>
<evidence type="ECO:0000256" key="6">
    <source>
        <dbReference type="ARBA" id="ARBA00022741"/>
    </source>
</evidence>
<evidence type="ECO:0000256" key="7">
    <source>
        <dbReference type="ARBA" id="ARBA00022840"/>
    </source>
</evidence>
<feature type="domain" description="Cytidyltransferase-like" evidence="11">
    <location>
        <begin position="16"/>
        <end position="184"/>
    </location>
</feature>
<dbReference type="GO" id="GO:0005524">
    <property type="term" value="F:ATP binding"/>
    <property type="evidence" value="ECO:0007669"/>
    <property type="project" value="UniProtKB-KW"/>
</dbReference>
<keyword evidence="3 10" id="KW-0662">Pyridine nucleotide biosynthesis</keyword>
<evidence type="ECO:0000256" key="2">
    <source>
        <dbReference type="ARBA" id="ARBA00005019"/>
    </source>
</evidence>
<evidence type="ECO:0000256" key="9">
    <source>
        <dbReference type="ARBA" id="ARBA00048721"/>
    </source>
</evidence>
<keyword evidence="8 10" id="KW-0520">NAD</keyword>
<dbReference type="PANTHER" id="PTHR39321:SF3">
    <property type="entry name" value="PHOSPHOPANTETHEINE ADENYLYLTRANSFERASE"/>
    <property type="match status" value="1"/>
</dbReference>
<dbReference type="InterPro" id="IPR014729">
    <property type="entry name" value="Rossmann-like_a/b/a_fold"/>
</dbReference>
<dbReference type="EMBL" id="AEQN01000010">
    <property type="protein sequence ID" value="EFV02365.1"/>
    <property type="molecule type" value="Genomic_DNA"/>
</dbReference>
<comment type="catalytic activity">
    <reaction evidence="9 10">
        <text>nicotinate beta-D-ribonucleotide + ATP + H(+) = deamido-NAD(+) + diphosphate</text>
        <dbReference type="Rhea" id="RHEA:22860"/>
        <dbReference type="ChEBI" id="CHEBI:15378"/>
        <dbReference type="ChEBI" id="CHEBI:30616"/>
        <dbReference type="ChEBI" id="CHEBI:33019"/>
        <dbReference type="ChEBI" id="CHEBI:57502"/>
        <dbReference type="ChEBI" id="CHEBI:58437"/>
        <dbReference type="EC" id="2.7.7.18"/>
    </reaction>
</comment>
<dbReference type="Gene3D" id="3.40.50.620">
    <property type="entry name" value="HUPs"/>
    <property type="match status" value="1"/>
</dbReference>
<comment type="function">
    <text evidence="1 10">Catalyzes the reversible adenylation of nicotinate mononucleotide (NaMN) to nicotinic acid adenine dinucleotide (NaAD).</text>
</comment>
<evidence type="ECO:0000259" key="11">
    <source>
        <dbReference type="Pfam" id="PF01467"/>
    </source>
</evidence>
<dbReference type="InterPro" id="IPR005248">
    <property type="entry name" value="NadD/NMNAT"/>
</dbReference>
<dbReference type="NCBIfam" id="TIGR00482">
    <property type="entry name" value="nicotinate (nicotinamide) nucleotide adenylyltransferase"/>
    <property type="match status" value="1"/>
</dbReference>
<dbReference type="STRING" id="887929.HMP0721_0598"/>
<comment type="pathway">
    <text evidence="2 10">Cofactor biosynthesis; NAD(+) biosynthesis; deamido-NAD(+) from nicotinate D-ribonucleotide: step 1/1.</text>
</comment>
<comment type="similarity">
    <text evidence="10">Belongs to the NadD family.</text>
</comment>
<reference evidence="12 13" key="1">
    <citation type="submission" date="2010-12" db="EMBL/GenBank/DDBJ databases">
        <authorList>
            <person name="Muzny D."/>
            <person name="Qin X."/>
            <person name="Deng J."/>
            <person name="Jiang H."/>
            <person name="Liu Y."/>
            <person name="Qu J."/>
            <person name="Song X.-Z."/>
            <person name="Zhang L."/>
            <person name="Thornton R."/>
            <person name="Coyle M."/>
            <person name="Francisco L."/>
            <person name="Jackson L."/>
            <person name="Javaid M."/>
            <person name="Korchina V."/>
            <person name="Kovar C."/>
            <person name="Mata R."/>
            <person name="Mathew T."/>
            <person name="Ngo R."/>
            <person name="Nguyen L."/>
            <person name="Nguyen N."/>
            <person name="Okwuonu G."/>
            <person name="Ongeri F."/>
            <person name="Pham C."/>
            <person name="Simmons D."/>
            <person name="Wilczek-Boney K."/>
            <person name="Hale W."/>
            <person name="Jakkamsetti A."/>
            <person name="Pham P."/>
            <person name="Ruth R."/>
            <person name="San Lucas F."/>
            <person name="Warren J."/>
            <person name="Zhang J."/>
            <person name="Zhao Z."/>
            <person name="Zhou C."/>
            <person name="Zhu D."/>
            <person name="Lee S."/>
            <person name="Bess C."/>
            <person name="Blankenburg K."/>
            <person name="Forbes L."/>
            <person name="Fu Q."/>
            <person name="Gubbala S."/>
            <person name="Hirani K."/>
            <person name="Jayaseelan J.C."/>
            <person name="Lara F."/>
            <person name="Munidasa M."/>
            <person name="Palculict T."/>
            <person name="Patil S."/>
            <person name="Pu L.-L."/>
            <person name="Saada N."/>
            <person name="Tang L."/>
            <person name="Weissenberger G."/>
            <person name="Zhu Y."/>
            <person name="Hemphill L."/>
            <person name="Shang Y."/>
            <person name="Youmans B."/>
            <person name="Ayvaz T."/>
            <person name="Ross M."/>
            <person name="Santibanez J."/>
            <person name="Aqrawi P."/>
            <person name="Gross S."/>
            <person name="Joshi V."/>
            <person name="Fowler G."/>
            <person name="Nazareth L."/>
            <person name="Reid J."/>
            <person name="Worley K."/>
            <person name="Petrosino J."/>
            <person name="Highlander S."/>
            <person name="Gibbs R."/>
        </authorList>
    </citation>
    <scope>NUCLEOTIDE SEQUENCE [LARGE SCALE GENOMIC DNA]</scope>
    <source>
        <strain evidence="12 13">ATCC 23263</strain>
    </source>
</reference>
<dbReference type="Pfam" id="PF01467">
    <property type="entry name" value="CTP_transf_like"/>
    <property type="match status" value="1"/>
</dbReference>
<dbReference type="eggNOG" id="COG1057">
    <property type="taxonomic scope" value="Bacteria"/>
</dbReference>